<proteinExistence type="predicted"/>
<dbReference type="PANTHER" id="PTHR21683">
    <property type="entry name" value="COILED-COIL DOMAIN-CONTAINING PROTEIN 42 LIKE-2-LIKE-RELATED"/>
    <property type="match status" value="1"/>
</dbReference>
<dbReference type="EMBL" id="CAJPEX010001640">
    <property type="protein sequence ID" value="CAG0919588.1"/>
    <property type="molecule type" value="Genomic_DNA"/>
</dbReference>
<keyword evidence="1 2" id="KW-0175">Coiled coil</keyword>
<evidence type="ECO:0000256" key="2">
    <source>
        <dbReference type="SAM" id="Coils"/>
    </source>
</evidence>
<evidence type="ECO:0000256" key="1">
    <source>
        <dbReference type="ARBA" id="ARBA00023054"/>
    </source>
</evidence>
<sequence length="311" mass="35842">MSSSDLSIVTGKVDSAAKVREHVSADVELQEQRKLYQLHQERVTICSAKLEERRRNLEEKQARYDKHIQDGKERCAAARRRAKNEIEVIEQKQVEITAMLEELTDVKEELRRRKEDAEKFVLYQDFLQGAVDASGGEFSSMQDLLSRYCIMLQTKKDLEFQLKRVQNEIATLRNGTMLLQQSHSTDLLRIGNEITDLQKQFLHTHECVINLEESLEDLRSNRRETVATEGTLKLATNNVYRILMRYRQKAGLSSGSRDIIQDSNLCDQLQKIGEYIDDFRAVVHVVRAERDIIRDDGSSQAMRGSIAPMLV</sequence>
<accession>A0A7R9BQ55</accession>
<dbReference type="GO" id="GO:0005856">
    <property type="term" value="C:cytoskeleton"/>
    <property type="evidence" value="ECO:0007669"/>
    <property type="project" value="UniProtKB-ARBA"/>
</dbReference>
<name>A0A7R9BQ55_9CRUS</name>
<dbReference type="Proteomes" id="UP000678499">
    <property type="component" value="Unassembled WGS sequence"/>
</dbReference>
<organism evidence="4">
    <name type="scientific">Notodromas monacha</name>
    <dbReference type="NCBI Taxonomy" id="399045"/>
    <lineage>
        <taxon>Eukaryota</taxon>
        <taxon>Metazoa</taxon>
        <taxon>Ecdysozoa</taxon>
        <taxon>Arthropoda</taxon>
        <taxon>Crustacea</taxon>
        <taxon>Oligostraca</taxon>
        <taxon>Ostracoda</taxon>
        <taxon>Podocopa</taxon>
        <taxon>Podocopida</taxon>
        <taxon>Cypridocopina</taxon>
        <taxon>Cypridoidea</taxon>
        <taxon>Cyprididae</taxon>
        <taxon>Notodromas</taxon>
    </lineage>
</organism>
<evidence type="ECO:0000313" key="4">
    <source>
        <dbReference type="EMBL" id="CAD7279436.1"/>
    </source>
</evidence>
<dbReference type="OrthoDB" id="10264298at2759"/>
<dbReference type="AlphaFoldDB" id="A0A7R9BQ55"/>
<protein>
    <recommendedName>
        <fullName evidence="3">DUF4200 domain-containing protein</fullName>
    </recommendedName>
</protein>
<gene>
    <name evidence="4" type="ORF">NMOB1V02_LOCUS7109</name>
</gene>
<feature type="coiled-coil region" evidence="2">
    <location>
        <begin position="47"/>
        <end position="120"/>
    </location>
</feature>
<evidence type="ECO:0000313" key="5">
    <source>
        <dbReference type="Proteomes" id="UP000678499"/>
    </source>
</evidence>
<reference evidence="4" key="1">
    <citation type="submission" date="2020-11" db="EMBL/GenBank/DDBJ databases">
        <authorList>
            <person name="Tran Van P."/>
        </authorList>
    </citation>
    <scope>NUCLEOTIDE SEQUENCE</scope>
</reference>
<dbReference type="Pfam" id="PF13863">
    <property type="entry name" value="DUF4200"/>
    <property type="match status" value="1"/>
</dbReference>
<dbReference type="InterPro" id="IPR051147">
    <property type="entry name" value="CFAP_domain-containing"/>
</dbReference>
<dbReference type="EMBL" id="OA883677">
    <property type="protein sequence ID" value="CAD7279436.1"/>
    <property type="molecule type" value="Genomic_DNA"/>
</dbReference>
<keyword evidence="5" id="KW-1185">Reference proteome</keyword>
<evidence type="ECO:0000259" key="3">
    <source>
        <dbReference type="Pfam" id="PF13863"/>
    </source>
</evidence>
<dbReference type="PANTHER" id="PTHR21683:SF2">
    <property type="entry name" value="COILED-COIL DOMAIN-CONTAINING PROTEIN 42 LIKE-2-LIKE"/>
    <property type="match status" value="1"/>
</dbReference>
<dbReference type="InterPro" id="IPR025252">
    <property type="entry name" value="DUF4200"/>
</dbReference>
<feature type="domain" description="DUF4200" evidence="3">
    <location>
        <begin position="17"/>
        <end position="132"/>
    </location>
</feature>